<comment type="caution">
    <text evidence="9">The sequence shown here is derived from an EMBL/GenBank/DDBJ whole genome shotgun (WGS) entry which is preliminary data.</text>
</comment>
<keyword evidence="5" id="KW-0201">Cytochrome c-type biogenesis</keyword>
<organism evidence="9 10">
    <name type="scientific">Primorskyibacter sedentarius</name>
    <dbReference type="NCBI Taxonomy" id="745311"/>
    <lineage>
        <taxon>Bacteria</taxon>
        <taxon>Pseudomonadati</taxon>
        <taxon>Pseudomonadota</taxon>
        <taxon>Alphaproteobacteria</taxon>
        <taxon>Rhodobacterales</taxon>
        <taxon>Roseobacteraceae</taxon>
        <taxon>Primorskyibacter</taxon>
    </lineage>
</organism>
<protein>
    <recommendedName>
        <fullName evidence="7">Cytochrome c-type biogenesis protein</fullName>
    </recommendedName>
</protein>
<evidence type="ECO:0000256" key="4">
    <source>
        <dbReference type="ARBA" id="ARBA00022729"/>
    </source>
</evidence>
<keyword evidence="7" id="KW-0472">Membrane</keyword>
<evidence type="ECO:0000256" key="5">
    <source>
        <dbReference type="ARBA" id="ARBA00022748"/>
    </source>
</evidence>
<dbReference type="GO" id="GO:0046872">
    <property type="term" value="F:metal ion binding"/>
    <property type="evidence" value="ECO:0007669"/>
    <property type="project" value="UniProtKB-KW"/>
</dbReference>
<accession>A0A4R3JBZ3</accession>
<dbReference type="PANTHER" id="PTHR47870">
    <property type="entry name" value="CYTOCHROME C-TYPE BIOGENESIS PROTEIN CCMH"/>
    <property type="match status" value="1"/>
</dbReference>
<feature type="chain" id="PRO_5021044093" description="Cytochrome c-type biogenesis protein" evidence="7">
    <location>
        <begin position="26"/>
        <end position="161"/>
    </location>
</feature>
<evidence type="ECO:0000256" key="2">
    <source>
        <dbReference type="ARBA" id="ARBA00022617"/>
    </source>
</evidence>
<dbReference type="RefSeq" id="WP_132245087.1">
    <property type="nucleotide sequence ID" value="NZ_CBDUOC010000005.1"/>
</dbReference>
<dbReference type="Pfam" id="PF03918">
    <property type="entry name" value="CcmH"/>
    <property type="match status" value="1"/>
</dbReference>
<dbReference type="OrthoDB" id="9804975at2"/>
<dbReference type="InterPro" id="IPR038297">
    <property type="entry name" value="CcmH/CycL/NrfF/Ccl2_sf"/>
</dbReference>
<dbReference type="Gene3D" id="1.10.8.640">
    <property type="entry name" value="Cytochrome C biogenesis protein"/>
    <property type="match status" value="1"/>
</dbReference>
<dbReference type="EMBL" id="SLZU01000007">
    <property type="protein sequence ID" value="TCS63252.1"/>
    <property type="molecule type" value="Genomic_DNA"/>
</dbReference>
<feature type="signal peptide" evidence="7">
    <location>
        <begin position="1"/>
        <end position="25"/>
    </location>
</feature>
<keyword evidence="7" id="KW-1133">Transmembrane helix</keyword>
<proteinExistence type="inferred from homology"/>
<sequence>MRRFAPIRSCGLALCLALLAAPLWAVQPDEVLDDPALEARARELSKGLRCLVCQNESIDESNASLARDLRLLVRERLVAGDSDDEAIAYIVDRYGEFVLLRPTTGGANWLLWAAGPAMLIAALGMGTVYIRRRSQAGTPSDDGLDAEEAARLKEILHRDDK</sequence>
<dbReference type="PANTHER" id="PTHR47870:SF1">
    <property type="entry name" value="CYTOCHROME C-TYPE BIOGENESIS PROTEIN CCMH"/>
    <property type="match status" value="1"/>
</dbReference>
<evidence type="ECO:0000256" key="7">
    <source>
        <dbReference type="RuleBase" id="RU364112"/>
    </source>
</evidence>
<feature type="domain" description="CcmH/CycL/Ccl2/NrfF N-terminal" evidence="8">
    <location>
        <begin position="14"/>
        <end position="156"/>
    </location>
</feature>
<dbReference type="AlphaFoldDB" id="A0A4R3JBZ3"/>
<comment type="function">
    <text evidence="7">Possible subunit of a heme lyase.</text>
</comment>
<keyword evidence="7" id="KW-0812">Transmembrane</keyword>
<dbReference type="GO" id="GO:0005886">
    <property type="term" value="C:plasma membrane"/>
    <property type="evidence" value="ECO:0007669"/>
    <property type="project" value="TreeGrafter"/>
</dbReference>
<keyword evidence="3 7" id="KW-0479">Metal-binding</keyword>
<gene>
    <name evidence="9" type="ORF">EDD52_10785</name>
</gene>
<evidence type="ECO:0000256" key="1">
    <source>
        <dbReference type="ARBA" id="ARBA00010342"/>
    </source>
</evidence>
<feature type="transmembrane region" description="Helical" evidence="7">
    <location>
        <begin position="109"/>
        <end position="130"/>
    </location>
</feature>
<reference evidence="9 10" key="1">
    <citation type="submission" date="2019-03" db="EMBL/GenBank/DDBJ databases">
        <title>Genomic Encyclopedia of Type Strains, Phase IV (KMG-IV): sequencing the most valuable type-strain genomes for metagenomic binning, comparative biology and taxonomic classification.</title>
        <authorList>
            <person name="Goeker M."/>
        </authorList>
    </citation>
    <scope>NUCLEOTIDE SEQUENCE [LARGE SCALE GENOMIC DNA]</scope>
    <source>
        <strain evidence="9 10">DSM 104836</strain>
    </source>
</reference>
<evidence type="ECO:0000256" key="6">
    <source>
        <dbReference type="ARBA" id="ARBA00023004"/>
    </source>
</evidence>
<evidence type="ECO:0000313" key="9">
    <source>
        <dbReference type="EMBL" id="TCS63252.1"/>
    </source>
</evidence>
<name>A0A4R3JBZ3_9RHOB</name>
<keyword evidence="10" id="KW-1185">Reference proteome</keyword>
<keyword evidence="6 7" id="KW-0408">Iron</keyword>
<keyword evidence="4 7" id="KW-0732">Signal</keyword>
<evidence type="ECO:0000313" key="10">
    <source>
        <dbReference type="Proteomes" id="UP000295696"/>
    </source>
</evidence>
<dbReference type="Proteomes" id="UP000295696">
    <property type="component" value="Unassembled WGS sequence"/>
</dbReference>
<evidence type="ECO:0000256" key="3">
    <source>
        <dbReference type="ARBA" id="ARBA00022723"/>
    </source>
</evidence>
<dbReference type="InterPro" id="IPR005616">
    <property type="entry name" value="CcmH/CycL/Ccl2/NrfF_N"/>
</dbReference>
<dbReference type="InterPro" id="IPR051263">
    <property type="entry name" value="C-type_cytochrome_biogenesis"/>
</dbReference>
<comment type="similarity">
    <text evidence="1 7">Belongs to the CcmH/CycL/Ccl2/NrfF family.</text>
</comment>
<dbReference type="CDD" id="cd16378">
    <property type="entry name" value="CcmH_N"/>
    <property type="match status" value="1"/>
</dbReference>
<dbReference type="GO" id="GO:0017004">
    <property type="term" value="P:cytochrome complex assembly"/>
    <property type="evidence" value="ECO:0007669"/>
    <property type="project" value="UniProtKB-KW"/>
</dbReference>
<keyword evidence="2 7" id="KW-0349">Heme</keyword>
<evidence type="ECO:0000259" key="8">
    <source>
        <dbReference type="Pfam" id="PF03918"/>
    </source>
</evidence>